<protein>
    <submittedName>
        <fullName evidence="1">Uncharacterized protein</fullName>
    </submittedName>
</protein>
<proteinExistence type="predicted"/>
<gene>
    <name evidence="1" type="ORF">GSLYS_00012920001</name>
</gene>
<dbReference type="EMBL" id="CAXITT010000326">
    <property type="protein sequence ID" value="CAL1539099.1"/>
    <property type="molecule type" value="Genomic_DNA"/>
</dbReference>
<feature type="non-terminal residue" evidence="1">
    <location>
        <position position="203"/>
    </location>
</feature>
<evidence type="ECO:0000313" key="1">
    <source>
        <dbReference type="EMBL" id="CAL1539099.1"/>
    </source>
</evidence>
<name>A0AAV2HZQ7_LYMST</name>
<sequence>MDTIKDDDLTRYAVILIFTGSKQLTYTFYLRNAAETTENVCFLGATHKVVYAQLGDSPAVCVHTYGVLQDDVMIDNTTHVIDSDVTATKLNVSHVWSGELSSSYIEIKIVNVSLGDCKRYDVRVTHLDRNYSFEVKMKRGPPRIRSFRVDQSPLLTLHNNVTVYVLTKGYNVIQTCEAEFTNQTFQLSITKGELTTLNTTENK</sequence>
<reference evidence="1 2" key="1">
    <citation type="submission" date="2024-04" db="EMBL/GenBank/DDBJ databases">
        <authorList>
            <consortium name="Genoscope - CEA"/>
            <person name="William W."/>
        </authorList>
    </citation>
    <scope>NUCLEOTIDE SEQUENCE [LARGE SCALE GENOMIC DNA]</scope>
</reference>
<dbReference type="AlphaFoldDB" id="A0AAV2HZQ7"/>
<dbReference type="Proteomes" id="UP001497497">
    <property type="component" value="Unassembled WGS sequence"/>
</dbReference>
<keyword evidence="2" id="KW-1185">Reference proteome</keyword>
<accession>A0AAV2HZQ7</accession>
<organism evidence="1 2">
    <name type="scientific">Lymnaea stagnalis</name>
    <name type="common">Great pond snail</name>
    <name type="synonym">Helix stagnalis</name>
    <dbReference type="NCBI Taxonomy" id="6523"/>
    <lineage>
        <taxon>Eukaryota</taxon>
        <taxon>Metazoa</taxon>
        <taxon>Spiralia</taxon>
        <taxon>Lophotrochozoa</taxon>
        <taxon>Mollusca</taxon>
        <taxon>Gastropoda</taxon>
        <taxon>Heterobranchia</taxon>
        <taxon>Euthyneura</taxon>
        <taxon>Panpulmonata</taxon>
        <taxon>Hygrophila</taxon>
        <taxon>Lymnaeoidea</taxon>
        <taxon>Lymnaeidae</taxon>
        <taxon>Lymnaea</taxon>
    </lineage>
</organism>
<evidence type="ECO:0000313" key="2">
    <source>
        <dbReference type="Proteomes" id="UP001497497"/>
    </source>
</evidence>
<comment type="caution">
    <text evidence="1">The sequence shown here is derived from an EMBL/GenBank/DDBJ whole genome shotgun (WGS) entry which is preliminary data.</text>
</comment>